<evidence type="ECO:0000256" key="1">
    <source>
        <dbReference type="SAM" id="Phobius"/>
    </source>
</evidence>
<evidence type="ECO:0000313" key="2">
    <source>
        <dbReference type="EMBL" id="MFC5230014.1"/>
    </source>
</evidence>
<dbReference type="Proteomes" id="UP001596156">
    <property type="component" value="Unassembled WGS sequence"/>
</dbReference>
<organism evidence="2 3">
    <name type="scientific">Streptomyces fimbriatus</name>
    <dbReference type="NCBI Taxonomy" id="68197"/>
    <lineage>
        <taxon>Bacteria</taxon>
        <taxon>Bacillati</taxon>
        <taxon>Actinomycetota</taxon>
        <taxon>Actinomycetes</taxon>
        <taxon>Kitasatosporales</taxon>
        <taxon>Streptomycetaceae</taxon>
        <taxon>Streptomyces</taxon>
    </lineage>
</organism>
<keyword evidence="1" id="KW-0812">Transmembrane</keyword>
<feature type="transmembrane region" description="Helical" evidence="1">
    <location>
        <begin position="38"/>
        <end position="59"/>
    </location>
</feature>
<protein>
    <submittedName>
        <fullName evidence="2">Uncharacterized protein</fullName>
    </submittedName>
</protein>
<keyword evidence="1" id="KW-1133">Transmembrane helix</keyword>
<comment type="caution">
    <text evidence="2">The sequence shown here is derived from an EMBL/GenBank/DDBJ whole genome shotgun (WGS) entry which is preliminary data.</text>
</comment>
<proteinExistence type="predicted"/>
<gene>
    <name evidence="2" type="ORF">ACFPN6_37010</name>
</gene>
<name>A0ABW0DHM8_STRFI</name>
<dbReference type="RefSeq" id="WP_344646181.1">
    <property type="nucleotide sequence ID" value="NZ_BAAASS010000032.1"/>
</dbReference>
<feature type="transmembrane region" description="Helical" evidence="1">
    <location>
        <begin position="12"/>
        <end position="32"/>
    </location>
</feature>
<evidence type="ECO:0000313" key="3">
    <source>
        <dbReference type="Proteomes" id="UP001596156"/>
    </source>
</evidence>
<reference evidence="3" key="1">
    <citation type="journal article" date="2019" name="Int. J. Syst. Evol. Microbiol.">
        <title>The Global Catalogue of Microorganisms (GCM) 10K type strain sequencing project: providing services to taxonomists for standard genome sequencing and annotation.</title>
        <authorList>
            <consortium name="The Broad Institute Genomics Platform"/>
            <consortium name="The Broad Institute Genome Sequencing Center for Infectious Disease"/>
            <person name="Wu L."/>
            <person name="Ma J."/>
        </authorList>
    </citation>
    <scope>NUCLEOTIDE SEQUENCE [LARGE SCALE GENOMIC DNA]</scope>
    <source>
        <strain evidence="3">CCM 8479</strain>
    </source>
</reference>
<sequence>MAEQWSRRWVRWTAVVVVWLVVYGTAAVVWRALTGKTWLDALVFAGLAVVVNAVAQWVASRARRKATARDG</sequence>
<dbReference type="EMBL" id="JBHSKL010000064">
    <property type="protein sequence ID" value="MFC5230014.1"/>
    <property type="molecule type" value="Genomic_DNA"/>
</dbReference>
<keyword evidence="1" id="KW-0472">Membrane</keyword>
<keyword evidence="3" id="KW-1185">Reference proteome</keyword>
<accession>A0ABW0DHM8</accession>